<dbReference type="SMART" id="SM00249">
    <property type="entry name" value="PHD"/>
    <property type="match status" value="1"/>
</dbReference>
<evidence type="ECO:0000256" key="4">
    <source>
        <dbReference type="ARBA" id="ARBA00022833"/>
    </source>
</evidence>
<feature type="compositionally biased region" description="Low complexity" evidence="9">
    <location>
        <begin position="371"/>
        <end position="380"/>
    </location>
</feature>
<evidence type="ECO:0000313" key="11">
    <source>
        <dbReference type="EMBL" id="KAF1798088.1"/>
    </source>
</evidence>
<feature type="compositionally biased region" description="Low complexity" evidence="9">
    <location>
        <begin position="587"/>
        <end position="609"/>
    </location>
</feature>
<evidence type="ECO:0000256" key="5">
    <source>
        <dbReference type="ARBA" id="ARBA00023015"/>
    </source>
</evidence>
<dbReference type="Pfam" id="PF00628">
    <property type="entry name" value="PHD"/>
    <property type="match status" value="1"/>
</dbReference>
<feature type="compositionally biased region" description="Low complexity" evidence="9">
    <location>
        <begin position="133"/>
        <end position="142"/>
    </location>
</feature>
<dbReference type="Pfam" id="PF07524">
    <property type="entry name" value="Bromo_TP"/>
    <property type="match status" value="1"/>
</dbReference>
<dbReference type="PROSITE" id="PS01359">
    <property type="entry name" value="ZF_PHD_1"/>
    <property type="match status" value="1"/>
</dbReference>
<feature type="region of interest" description="Disordered" evidence="9">
    <location>
        <begin position="371"/>
        <end position="401"/>
    </location>
</feature>
<dbReference type="InterPro" id="IPR019786">
    <property type="entry name" value="Zinc_finger_PHD-type_CS"/>
</dbReference>
<sequence length="804" mass="86641">MTDNVCHSILKTATQQIIQSAGFEAANNHSIDTLTDIFGQYIELLGSTVSAYAHLNGRTLGTPRDLVEALDDVSLDAKTLKSWLEDEGKALSPCWSAQSDPGRLLQGVVNGGKPTFDDMIEYRFGHVPEFDIPSPESASPMDESPPSPSPPPQTAPLPDYVPSYFPSFPEIKEDTVMDEVDKVLLQKQQLLEEQKQQQQLQQQASGESLPLPVIVKKRKKPIENPFTHIIPYEDSSLAQENEEQQQQQQQAQAQSSTQQKPLSLLIQPGSKRTDEDEQASAHKRKKASIAPLSEALEHIKTPDYKLGEGLSGRDELFMAQTQNAAAPGNYLFNHDSGVFDELVRHVAEPLVISKLTAPNLLIDVATTTNGTAPATPTSAGLNGLEYGSPGSMPTSPDGSRLSRSASMLAVLAGGASSKKAGMKKLNKLARGGASGSSSSPMSALSNHTISKHSVDINAIKTGDSKYIIKKKRMLAEQQQALERQKMLEQMKDNPNAETISASMPGSSSSSSTSPSTTATTSAVPSSPLSSMQQPQPSSSQPNTTKPAQTPAKTGPISLSSFSSASSSIKDPSAEKKKKHKKTPNLMLNFSQNPNQSFSSLNEESQSSPSTPKIRFKIKPPEQQASYHVPEKPKTSKYTKLTTHISQLPSVAEKAAAAAAAAAATSAAATAATSSSSASSSSYDTTTTVPVKLEKNHTTHHQQLHGQQQHFSSPTPQRPTLSTPTSANTQHQQRPFVFSTSNFGSSVGGHTSAEEIRCICENPRVDYGTFMIACDGCSTWFHGDCVGIKESDQVEEWYCRRCRKR</sequence>
<dbReference type="InterPro" id="IPR006565">
    <property type="entry name" value="BTP"/>
</dbReference>
<evidence type="ECO:0000256" key="6">
    <source>
        <dbReference type="ARBA" id="ARBA00023163"/>
    </source>
</evidence>
<accession>A0A8H4BAG2</accession>
<feature type="domain" description="PHD-type" evidence="10">
    <location>
        <begin position="754"/>
        <end position="804"/>
    </location>
</feature>
<feature type="compositionally biased region" description="Polar residues" evidence="9">
    <location>
        <begin position="710"/>
        <end position="730"/>
    </location>
</feature>
<dbReference type="GO" id="GO:0005669">
    <property type="term" value="C:transcription factor TFIID complex"/>
    <property type="evidence" value="ECO:0007669"/>
    <property type="project" value="InterPro"/>
</dbReference>
<dbReference type="GO" id="GO:0046982">
    <property type="term" value="F:protein heterodimerization activity"/>
    <property type="evidence" value="ECO:0007669"/>
    <property type="project" value="InterPro"/>
</dbReference>
<keyword evidence="3 8" id="KW-0863">Zinc-finger</keyword>
<dbReference type="InterPro" id="IPR001965">
    <property type="entry name" value="Znf_PHD"/>
</dbReference>
<evidence type="ECO:0000256" key="7">
    <source>
        <dbReference type="ARBA" id="ARBA00023242"/>
    </source>
</evidence>
<evidence type="ECO:0000256" key="9">
    <source>
        <dbReference type="SAM" id="MobiDB-lite"/>
    </source>
</evidence>
<feature type="compositionally biased region" description="Low complexity" evidence="9">
    <location>
        <begin position="500"/>
        <end position="541"/>
    </location>
</feature>
<dbReference type="Gene3D" id="1.10.20.10">
    <property type="entry name" value="Histone, subunit A"/>
    <property type="match status" value="1"/>
</dbReference>
<dbReference type="InterPro" id="IPR013083">
    <property type="entry name" value="Znf_RING/FYVE/PHD"/>
</dbReference>
<protein>
    <recommendedName>
        <fullName evidence="10">PHD-type domain-containing protein</fullName>
    </recommendedName>
</protein>
<dbReference type="SUPFAM" id="SSF57903">
    <property type="entry name" value="FYVE/PHD zinc finger"/>
    <property type="match status" value="1"/>
</dbReference>
<dbReference type="Proteomes" id="UP000469890">
    <property type="component" value="Unassembled WGS sequence"/>
</dbReference>
<keyword evidence="4" id="KW-0862">Zinc</keyword>
<name>A0A8H4BAG2_MUCCL</name>
<feature type="region of interest" description="Disordered" evidence="9">
    <location>
        <begin position="237"/>
        <end position="294"/>
    </location>
</feature>
<dbReference type="PANTHER" id="PTHR46338:SF1">
    <property type="entry name" value="TRANSCRIPTION INITIATION FACTOR TFIID SUBUNIT 8"/>
    <property type="match status" value="1"/>
</dbReference>
<dbReference type="Gene3D" id="3.30.40.10">
    <property type="entry name" value="Zinc/RING finger domain, C3HC4 (zinc finger)"/>
    <property type="match status" value="1"/>
</dbReference>
<dbReference type="PANTHER" id="PTHR46338">
    <property type="entry name" value="TRANSCRIPTION INITIATION FACTOR TFIID SUBUNIT 8"/>
    <property type="match status" value="1"/>
</dbReference>
<dbReference type="AlphaFoldDB" id="A0A8H4BAG2"/>
<evidence type="ECO:0000256" key="1">
    <source>
        <dbReference type="ARBA" id="ARBA00004123"/>
    </source>
</evidence>
<feature type="compositionally biased region" description="Polar residues" evidence="9">
    <location>
        <begin position="391"/>
        <end position="401"/>
    </location>
</feature>
<gene>
    <name evidence="11" type="ORF">FB192DRAFT_1461905</name>
</gene>
<dbReference type="InterPro" id="IPR009072">
    <property type="entry name" value="Histone-fold"/>
</dbReference>
<evidence type="ECO:0000313" key="12">
    <source>
        <dbReference type="Proteomes" id="UP000469890"/>
    </source>
</evidence>
<feature type="compositionally biased region" description="Pro residues" evidence="9">
    <location>
        <begin position="143"/>
        <end position="155"/>
    </location>
</feature>
<dbReference type="EMBL" id="JAAECE010000008">
    <property type="protein sequence ID" value="KAF1798088.1"/>
    <property type="molecule type" value="Genomic_DNA"/>
</dbReference>
<evidence type="ECO:0000256" key="2">
    <source>
        <dbReference type="ARBA" id="ARBA00022723"/>
    </source>
</evidence>
<keyword evidence="7" id="KW-0539">Nucleus</keyword>
<organism evidence="11 12">
    <name type="scientific">Mucor circinelloides f. lusitanicus</name>
    <name type="common">Mucor racemosus var. lusitanicus</name>
    <dbReference type="NCBI Taxonomy" id="29924"/>
    <lineage>
        <taxon>Eukaryota</taxon>
        <taxon>Fungi</taxon>
        <taxon>Fungi incertae sedis</taxon>
        <taxon>Mucoromycota</taxon>
        <taxon>Mucoromycotina</taxon>
        <taxon>Mucoromycetes</taxon>
        <taxon>Mucorales</taxon>
        <taxon>Mucorineae</taxon>
        <taxon>Mucoraceae</taxon>
        <taxon>Mucor</taxon>
    </lineage>
</organism>
<evidence type="ECO:0000259" key="10">
    <source>
        <dbReference type="PROSITE" id="PS50016"/>
    </source>
</evidence>
<feature type="compositionally biased region" description="Low complexity" evidence="9">
    <location>
        <begin position="237"/>
        <end position="259"/>
    </location>
</feature>
<feature type="region of interest" description="Disordered" evidence="9">
    <location>
        <begin position="696"/>
        <end position="730"/>
    </location>
</feature>
<feature type="region of interest" description="Disordered" evidence="9">
    <location>
        <begin position="496"/>
        <end position="637"/>
    </location>
</feature>
<dbReference type="InterPro" id="IPR011011">
    <property type="entry name" value="Znf_FYVE_PHD"/>
</dbReference>
<evidence type="ECO:0000256" key="3">
    <source>
        <dbReference type="ARBA" id="ARBA00022771"/>
    </source>
</evidence>
<dbReference type="SMART" id="SM00576">
    <property type="entry name" value="BTP"/>
    <property type="match status" value="1"/>
</dbReference>
<keyword evidence="2" id="KW-0479">Metal-binding</keyword>
<dbReference type="InterPro" id="IPR037818">
    <property type="entry name" value="TAF8"/>
</dbReference>
<keyword evidence="5" id="KW-0805">Transcription regulation</keyword>
<dbReference type="CDD" id="cd00076">
    <property type="entry name" value="HFD_SF"/>
    <property type="match status" value="1"/>
</dbReference>
<proteinExistence type="predicted"/>
<evidence type="ECO:0000256" key="8">
    <source>
        <dbReference type="PROSITE-ProRule" id="PRU00146"/>
    </source>
</evidence>
<comment type="caution">
    <text evidence="11">The sequence shown here is derived from an EMBL/GenBank/DDBJ whole genome shotgun (WGS) entry which is preliminary data.</text>
</comment>
<keyword evidence="6" id="KW-0804">Transcription</keyword>
<dbReference type="GO" id="GO:0008270">
    <property type="term" value="F:zinc ion binding"/>
    <property type="evidence" value="ECO:0007669"/>
    <property type="project" value="UniProtKB-KW"/>
</dbReference>
<feature type="region of interest" description="Disordered" evidence="9">
    <location>
        <begin position="131"/>
        <end position="163"/>
    </location>
</feature>
<comment type="subcellular location">
    <subcellularLocation>
        <location evidence="1">Nucleus</location>
    </subcellularLocation>
</comment>
<reference evidence="11 12" key="1">
    <citation type="submission" date="2019-09" db="EMBL/GenBank/DDBJ databases">
        <authorList>
            <consortium name="DOE Joint Genome Institute"/>
            <person name="Mondo S.J."/>
            <person name="Navarro-Mendoza M.I."/>
            <person name="Perez-Arques C."/>
            <person name="Panchal S."/>
            <person name="Nicolas F.E."/>
            <person name="Ganguly P."/>
            <person name="Pangilinan J."/>
            <person name="Grigoriev I."/>
            <person name="Heitman J."/>
            <person name="Sanya K."/>
            <person name="Garre V."/>
        </authorList>
    </citation>
    <scope>NUCLEOTIDE SEQUENCE [LARGE SCALE GENOMIC DNA]</scope>
    <source>
        <strain evidence="11 12">MU402</strain>
    </source>
</reference>
<dbReference type="PROSITE" id="PS50016">
    <property type="entry name" value="ZF_PHD_2"/>
    <property type="match status" value="1"/>
</dbReference>
<dbReference type="InterPro" id="IPR019787">
    <property type="entry name" value="Znf_PHD-finger"/>
</dbReference>
<feature type="compositionally biased region" description="Low complexity" evidence="9">
    <location>
        <begin position="557"/>
        <end position="570"/>
    </location>
</feature>
<feature type="compositionally biased region" description="Polar residues" evidence="9">
    <location>
        <begin position="542"/>
        <end position="551"/>
    </location>
</feature>